<evidence type="ECO:0000259" key="2">
    <source>
        <dbReference type="Pfam" id="PF18292"/>
    </source>
</evidence>
<dbReference type="GeneTree" id="ENSGT00940000160042"/>
<reference evidence="3" key="1">
    <citation type="submission" date="2025-08" db="UniProtKB">
        <authorList>
            <consortium name="Ensembl"/>
        </authorList>
    </citation>
    <scope>IDENTIFICATION</scope>
</reference>
<feature type="region of interest" description="Disordered" evidence="1">
    <location>
        <begin position="1"/>
        <end position="48"/>
    </location>
</feature>
<sequence>MFNSGQSAAEPITGARPSGRPGAPTRPSSRFFPCAEGAASPGGSRAEPRRAMRPRALLFLLLLLAGPVRPNVGLPSLEAAVPGLWAQLASGELALPRAALEPLLNIAAARAHCPPAPCGKCLSALDILALVGKPAAGDANLTASELPPFFAGVLFYLTDPTAACAAVKNGHWVAKAGAFLASFSEGNPAAGPSEERVAALLGALRKNYRDAELGQACMDARRILHDSADVSPRVTPDPGRRVLVTVAYRALRGDCFRALPPESYFVEYILHRYGNETHNLTLAGESDGRRGRGRGAL</sequence>
<evidence type="ECO:0000313" key="4">
    <source>
        <dbReference type="Proteomes" id="UP000694392"/>
    </source>
</evidence>
<dbReference type="Pfam" id="PF18292">
    <property type="entry name" value="ZIP4_domain"/>
    <property type="match status" value="1"/>
</dbReference>
<proteinExistence type="predicted"/>
<dbReference type="AlphaFoldDB" id="A0A8D0HEG7"/>
<name>A0A8D0HEG7_SPHPU</name>
<organism evidence="3 4">
    <name type="scientific">Sphenodon punctatus</name>
    <name type="common">Tuatara</name>
    <name type="synonym">Hatteria punctata</name>
    <dbReference type="NCBI Taxonomy" id="8508"/>
    <lineage>
        <taxon>Eukaryota</taxon>
        <taxon>Metazoa</taxon>
        <taxon>Chordata</taxon>
        <taxon>Craniata</taxon>
        <taxon>Vertebrata</taxon>
        <taxon>Euteleostomi</taxon>
        <taxon>Lepidosauria</taxon>
        <taxon>Sphenodontia</taxon>
        <taxon>Sphenodontidae</taxon>
        <taxon>Sphenodon</taxon>
    </lineage>
</organism>
<accession>A0A8D0HEG7</accession>
<evidence type="ECO:0000313" key="3">
    <source>
        <dbReference type="Ensembl" id="ENSSPUP00000018604.1"/>
    </source>
</evidence>
<feature type="domain" description="Zinc transporter ZIP4 N-terminal" evidence="2">
    <location>
        <begin position="103"/>
        <end position="256"/>
    </location>
</feature>
<protein>
    <recommendedName>
        <fullName evidence="2">Zinc transporter ZIP4 N-terminal domain-containing protein</fullName>
    </recommendedName>
</protein>
<dbReference type="Proteomes" id="UP000694392">
    <property type="component" value="Unplaced"/>
</dbReference>
<dbReference type="InterPro" id="IPR041137">
    <property type="entry name" value="ZIP4_N"/>
</dbReference>
<keyword evidence="4" id="KW-1185">Reference proteome</keyword>
<dbReference type="Ensembl" id="ENSSPUT00000019819.1">
    <property type="protein sequence ID" value="ENSSPUP00000018604.1"/>
    <property type="gene ID" value="ENSSPUG00000014365.1"/>
</dbReference>
<evidence type="ECO:0000256" key="1">
    <source>
        <dbReference type="SAM" id="MobiDB-lite"/>
    </source>
</evidence>
<reference evidence="3" key="2">
    <citation type="submission" date="2025-09" db="UniProtKB">
        <authorList>
            <consortium name="Ensembl"/>
        </authorList>
    </citation>
    <scope>IDENTIFICATION</scope>
</reference>